<evidence type="ECO:0000256" key="1">
    <source>
        <dbReference type="ARBA" id="ARBA00004141"/>
    </source>
</evidence>
<comment type="subcellular location">
    <subcellularLocation>
        <location evidence="1">Membrane</location>
        <topology evidence="1">Multi-pass membrane protein</topology>
    </subcellularLocation>
</comment>
<dbReference type="RefSeq" id="WP_082787889.1">
    <property type="nucleotide sequence ID" value="NZ_LTBB01000010.1"/>
</dbReference>
<gene>
    <name evidence="8" type="ORF">CLCOL_19280</name>
</gene>
<evidence type="ECO:0000256" key="7">
    <source>
        <dbReference type="SAM" id="Phobius"/>
    </source>
</evidence>
<reference evidence="8 9" key="1">
    <citation type="submission" date="2016-02" db="EMBL/GenBank/DDBJ databases">
        <title>Genome sequence of Clostridium colicanis DSM 13634.</title>
        <authorList>
            <person name="Poehlein A."/>
            <person name="Daniel R."/>
        </authorList>
    </citation>
    <scope>NUCLEOTIDE SEQUENCE [LARGE SCALE GENOMIC DNA]</scope>
    <source>
        <strain evidence="8 9">DSM 13634</strain>
    </source>
</reference>
<feature type="transmembrane region" description="Helical" evidence="7">
    <location>
        <begin position="214"/>
        <end position="236"/>
    </location>
</feature>
<keyword evidence="9" id="KW-1185">Reference proteome</keyword>
<name>A0A151ALC3_9CLOT</name>
<feature type="transmembrane region" description="Helical" evidence="7">
    <location>
        <begin position="248"/>
        <end position="276"/>
    </location>
</feature>
<evidence type="ECO:0000313" key="8">
    <source>
        <dbReference type="EMBL" id="KYH28436.1"/>
    </source>
</evidence>
<feature type="transmembrane region" description="Helical" evidence="7">
    <location>
        <begin position="455"/>
        <end position="474"/>
    </location>
</feature>
<keyword evidence="2 6" id="KW-0813">Transport</keyword>
<evidence type="ECO:0000256" key="2">
    <source>
        <dbReference type="ARBA" id="ARBA00022448"/>
    </source>
</evidence>
<dbReference type="PROSITE" id="PS50267">
    <property type="entry name" value="NA_NEUROTRAN_SYMP_3"/>
    <property type="match status" value="1"/>
</dbReference>
<dbReference type="AlphaFoldDB" id="A0A151ALC3"/>
<dbReference type="InterPro" id="IPR047218">
    <property type="entry name" value="YocR/YhdH-like"/>
</dbReference>
<dbReference type="InterPro" id="IPR000175">
    <property type="entry name" value="Na/ntran_symport"/>
</dbReference>
<protein>
    <recommendedName>
        <fullName evidence="6">Transporter</fullName>
    </recommendedName>
</protein>
<organism evidence="8 9">
    <name type="scientific">Clostridium colicanis DSM 13634</name>
    <dbReference type="NCBI Taxonomy" id="1121305"/>
    <lineage>
        <taxon>Bacteria</taxon>
        <taxon>Bacillati</taxon>
        <taxon>Bacillota</taxon>
        <taxon>Clostridia</taxon>
        <taxon>Eubacteriales</taxon>
        <taxon>Clostridiaceae</taxon>
        <taxon>Clostridium</taxon>
    </lineage>
</organism>
<dbReference type="InterPro" id="IPR037272">
    <property type="entry name" value="SNS_sf"/>
</dbReference>
<keyword evidence="5 7" id="KW-0472">Membrane</keyword>
<dbReference type="PANTHER" id="PTHR42948">
    <property type="entry name" value="TRANSPORTER"/>
    <property type="match status" value="1"/>
</dbReference>
<dbReference type="Pfam" id="PF00209">
    <property type="entry name" value="SNF"/>
    <property type="match status" value="2"/>
</dbReference>
<feature type="transmembrane region" description="Helical" evidence="7">
    <location>
        <begin position="296"/>
        <end position="329"/>
    </location>
</feature>
<feature type="transmembrane region" description="Helical" evidence="7">
    <location>
        <begin position="38"/>
        <end position="63"/>
    </location>
</feature>
<dbReference type="PATRIC" id="fig|1121305.3.peg.1931"/>
<dbReference type="NCBIfam" id="NF037979">
    <property type="entry name" value="Na_transp"/>
    <property type="match status" value="1"/>
</dbReference>
<keyword evidence="6" id="KW-0769">Symport</keyword>
<keyword evidence="3 6" id="KW-0812">Transmembrane</keyword>
<dbReference type="SUPFAM" id="SSF161070">
    <property type="entry name" value="SNF-like"/>
    <property type="match status" value="1"/>
</dbReference>
<keyword evidence="4 7" id="KW-1133">Transmembrane helix</keyword>
<comment type="caution">
    <text evidence="8">The sequence shown here is derived from an EMBL/GenBank/DDBJ whole genome shotgun (WGS) entry which is preliminary data.</text>
</comment>
<feature type="transmembrane region" description="Helical" evidence="7">
    <location>
        <begin position="422"/>
        <end position="443"/>
    </location>
</feature>
<accession>A0A151ALC3</accession>
<dbReference type="GO" id="GO:0016020">
    <property type="term" value="C:membrane"/>
    <property type="evidence" value="ECO:0007669"/>
    <property type="project" value="UniProtKB-SubCell"/>
</dbReference>
<sequence>MKRDNFATRLGLLAAAAGSAVGLGNIWKFPYITGKNGGAAFILVYLVCIVLIGVPVMLSEFALGRKTQANAVGAYKKLEPKKSWYLTGILSVLTAFIILSYYAIIAGWVFSYISKAITGKLTSVAPSALGDYFNGIISQTAQPLFWNFVVLAITAFVVIAGVKDGVEKYSKMLMPILFVLLIILMVRSVTLHGASKGLEFLFKPDFSQLTPASILEAVGHAFYSLSLGMGIIMTYGSYIKKEENLVSLSLQVTVLDTLVALMAGIVIFPAVFAYGLEPNSGPALIFVTLPAVFKSMPFGSFFATLFFALIAIAAITSTISLLEVVVACFTEQFSIERKKATILISIALFIVGIPSTLSFGVWSDVSIFGKSIFDAFDFLTSNIFLPFAGILVCIFVGWIWGSKNAAKEISSYGAFSFKLEKVYSFVVKVLAPVVIGMIFLYFTGIMDKLKSVGTMLPNIVLGVIGLLTIILALLHFKTENSNASEV</sequence>
<evidence type="ECO:0000256" key="5">
    <source>
        <dbReference type="ARBA" id="ARBA00023136"/>
    </source>
</evidence>
<dbReference type="EMBL" id="LTBB01000010">
    <property type="protein sequence ID" value="KYH28436.1"/>
    <property type="molecule type" value="Genomic_DNA"/>
</dbReference>
<evidence type="ECO:0000256" key="6">
    <source>
        <dbReference type="RuleBase" id="RU003732"/>
    </source>
</evidence>
<dbReference type="PANTHER" id="PTHR42948:SF1">
    <property type="entry name" value="TRANSPORTER"/>
    <property type="match status" value="1"/>
</dbReference>
<evidence type="ECO:0000256" key="3">
    <source>
        <dbReference type="ARBA" id="ARBA00022692"/>
    </source>
</evidence>
<dbReference type="GO" id="GO:0015293">
    <property type="term" value="F:symporter activity"/>
    <property type="evidence" value="ECO:0007669"/>
    <property type="project" value="UniProtKB-KW"/>
</dbReference>
<evidence type="ECO:0000313" key="9">
    <source>
        <dbReference type="Proteomes" id="UP000075374"/>
    </source>
</evidence>
<feature type="transmembrane region" description="Helical" evidence="7">
    <location>
        <begin position="84"/>
        <end position="110"/>
    </location>
</feature>
<comment type="similarity">
    <text evidence="6">Belongs to the sodium:neurotransmitter symporter (SNF) (TC 2.A.22) family.</text>
</comment>
<evidence type="ECO:0000256" key="4">
    <source>
        <dbReference type="ARBA" id="ARBA00022989"/>
    </source>
</evidence>
<feature type="transmembrane region" description="Helical" evidence="7">
    <location>
        <begin position="341"/>
        <end position="363"/>
    </location>
</feature>
<dbReference type="CDD" id="cd10336">
    <property type="entry name" value="SLC6sbd_Tyt1-Like"/>
    <property type="match status" value="1"/>
</dbReference>
<feature type="transmembrane region" description="Helical" evidence="7">
    <location>
        <begin position="174"/>
        <end position="194"/>
    </location>
</feature>
<dbReference type="PROSITE" id="PS00610">
    <property type="entry name" value="NA_NEUROTRAN_SYMP_1"/>
    <property type="match status" value="1"/>
</dbReference>
<feature type="transmembrane region" description="Helical" evidence="7">
    <location>
        <begin position="144"/>
        <end position="162"/>
    </location>
</feature>
<proteinExistence type="inferred from homology"/>
<dbReference type="PRINTS" id="PR00176">
    <property type="entry name" value="NANEUSMPORT"/>
</dbReference>
<dbReference type="Proteomes" id="UP000075374">
    <property type="component" value="Unassembled WGS sequence"/>
</dbReference>
<feature type="transmembrane region" description="Helical" evidence="7">
    <location>
        <begin position="383"/>
        <end position="401"/>
    </location>
</feature>